<dbReference type="KEGG" id="sus:Acid_5711"/>
<accession>Q01UL2</accession>
<reference evidence="1" key="1">
    <citation type="submission" date="2006-10" db="EMBL/GenBank/DDBJ databases">
        <title>Complete sequence of Solibacter usitatus Ellin6076.</title>
        <authorList>
            <consortium name="US DOE Joint Genome Institute"/>
            <person name="Copeland A."/>
            <person name="Lucas S."/>
            <person name="Lapidus A."/>
            <person name="Barry K."/>
            <person name="Detter J.C."/>
            <person name="Glavina del Rio T."/>
            <person name="Hammon N."/>
            <person name="Israni S."/>
            <person name="Dalin E."/>
            <person name="Tice H."/>
            <person name="Pitluck S."/>
            <person name="Thompson L.S."/>
            <person name="Brettin T."/>
            <person name="Bruce D."/>
            <person name="Han C."/>
            <person name="Tapia R."/>
            <person name="Gilna P."/>
            <person name="Schmutz J."/>
            <person name="Larimer F."/>
            <person name="Land M."/>
            <person name="Hauser L."/>
            <person name="Kyrpides N."/>
            <person name="Mikhailova N."/>
            <person name="Janssen P.H."/>
            <person name="Kuske C.R."/>
            <person name="Richardson P."/>
        </authorList>
    </citation>
    <scope>NUCLEOTIDE SEQUENCE</scope>
    <source>
        <strain evidence="1">Ellin6076</strain>
    </source>
</reference>
<dbReference type="SUPFAM" id="SSF89260">
    <property type="entry name" value="Collagen-binding domain"/>
    <property type="match status" value="1"/>
</dbReference>
<organism evidence="1">
    <name type="scientific">Solibacter usitatus (strain Ellin6076)</name>
    <dbReference type="NCBI Taxonomy" id="234267"/>
    <lineage>
        <taxon>Bacteria</taxon>
        <taxon>Pseudomonadati</taxon>
        <taxon>Acidobacteriota</taxon>
        <taxon>Terriglobia</taxon>
        <taxon>Bryobacterales</taxon>
        <taxon>Solibacteraceae</taxon>
        <taxon>Candidatus Solibacter</taxon>
    </lineage>
</organism>
<sequence length="731" mass="78034">MSRGTTVEMTVEGLNLARASAIYFSDSGITGRILRVKELPDGSDVRLGSAGTPSSIDLGPLPPRNQVTVEVEIAPEAEIGPVTFRLLTPLGTSPEGRFLVEPYYGEAADREPNDTAETAVETFLPAILSGAISRPGDVDYYKIQVKAGQEISFLNGAMQIGSSLQPVVAIEDAAGKLLREFGQRGGVEQLMFAYRFGEAGTYYVRVTDYQHGGRAGAFYRIIAGEFPLVLGATPLGVRKGAAAEVSLRGYHVASKIPVRGEVTGGSEDTATLRPEHAFNTVRVAVGEEPELTSQGGAIPVPVTVNGRISARGAENRYRFNARKGEQLVLEVNARRTGSDLDSYLEVLDAQGNPVERAVVRPVWQTNVTLRDHDSTGRGIRIAAWSGMQAGDYVMLGSEILKIEALPLSPDADTTFEGTGGQRLTYFDTSAEAHAIDSAVYKVQILPPGSSPSPNGLPVARLYYRNDDGGPGFGRDSMVHFTAPADGEYQVRIRDVQGLGGDTYGYRLTVRRPRPDFRLTVTPRNPNVPVGGSVPLTVSALRMDGFDGPIDVTVLDLPPGLQATRGVIRAGQLSTTLTLTADAEAKLTAATPLEIAGAGAGITRMANPEDRMKLIALMPRPDLVMTAETREVTVPQGGTAEITVSIARQAGFHGRVPVEVRNLPPYVRVLDVGLNGVLITEDETRRSFTIEALPGAEPGDQLIYVSGAVETRSGQPSSYAAPEAIKLHVAPR</sequence>
<dbReference type="STRING" id="234267.Acid_5711"/>
<proteinExistence type="predicted"/>
<dbReference type="HOGENOM" id="CLU_398417_0_0_0"/>
<dbReference type="EMBL" id="CP000473">
    <property type="protein sequence ID" value="ABJ86658.1"/>
    <property type="molecule type" value="Genomic_DNA"/>
</dbReference>
<dbReference type="InParanoid" id="Q01UL2"/>
<protein>
    <recommendedName>
        <fullName evidence="2">Peptidase C-terminal archaeal/bacterial domain-containing protein</fullName>
    </recommendedName>
</protein>
<dbReference type="Gene3D" id="2.60.120.380">
    <property type="match status" value="3"/>
</dbReference>
<dbReference type="AlphaFoldDB" id="Q01UL2"/>
<name>Q01UL2_SOLUE</name>
<evidence type="ECO:0008006" key="2">
    <source>
        <dbReference type="Google" id="ProtNLM"/>
    </source>
</evidence>
<gene>
    <name evidence="1" type="ordered locus">Acid_5711</name>
</gene>
<dbReference type="eggNOG" id="COG2319">
    <property type="taxonomic scope" value="Bacteria"/>
</dbReference>
<evidence type="ECO:0000313" key="1">
    <source>
        <dbReference type="EMBL" id="ABJ86658.1"/>
    </source>
</evidence>